<dbReference type="PANTHER" id="PTHR33490">
    <property type="entry name" value="BLR5614 PROTEIN-RELATED"/>
    <property type="match status" value="1"/>
</dbReference>
<keyword evidence="3" id="KW-1185">Reference proteome</keyword>
<dbReference type="PROSITE" id="PS51257">
    <property type="entry name" value="PROKAR_LIPOPROTEIN"/>
    <property type="match status" value="1"/>
</dbReference>
<organism evidence="2 3">
    <name type="scientific">Marininema mesophilum</name>
    <dbReference type="NCBI Taxonomy" id="1048340"/>
    <lineage>
        <taxon>Bacteria</taxon>
        <taxon>Bacillati</taxon>
        <taxon>Bacillota</taxon>
        <taxon>Bacilli</taxon>
        <taxon>Bacillales</taxon>
        <taxon>Thermoactinomycetaceae</taxon>
        <taxon>Marininema</taxon>
    </lineage>
</organism>
<dbReference type="InterPro" id="IPR038765">
    <property type="entry name" value="Papain-like_cys_pep_sf"/>
</dbReference>
<dbReference type="PANTHER" id="PTHR33490:SF6">
    <property type="entry name" value="SLL1049 PROTEIN"/>
    <property type="match status" value="1"/>
</dbReference>
<dbReference type="AlphaFoldDB" id="A0A1H2YYR3"/>
<dbReference type="InterPro" id="IPR002931">
    <property type="entry name" value="Transglutaminase-like"/>
</dbReference>
<evidence type="ECO:0000313" key="2">
    <source>
        <dbReference type="EMBL" id="SDX10217.1"/>
    </source>
</evidence>
<dbReference type="EMBL" id="FNNQ01000010">
    <property type="protein sequence ID" value="SDX10217.1"/>
    <property type="molecule type" value="Genomic_DNA"/>
</dbReference>
<dbReference type="STRING" id="1048340.SAMN05444487_11055"/>
<dbReference type="SUPFAM" id="SSF54001">
    <property type="entry name" value="Cysteine proteinases"/>
    <property type="match status" value="1"/>
</dbReference>
<dbReference type="Gene3D" id="3.10.620.30">
    <property type="match status" value="1"/>
</dbReference>
<reference evidence="2 3" key="1">
    <citation type="submission" date="2016-10" db="EMBL/GenBank/DDBJ databases">
        <authorList>
            <person name="de Groot N.N."/>
        </authorList>
    </citation>
    <scope>NUCLEOTIDE SEQUENCE [LARGE SCALE GENOMIC DNA]</scope>
    <source>
        <strain evidence="2 3">DSM 45610</strain>
    </source>
</reference>
<sequence length="562" mass="64350">MNIRTGRWRLLIVTLLLVFSSGCSLFAAIDSGAKKNLSKYDALAQEMNDRMNLEDLRLEPYAVEVGGKVSTPQYRKFAVNSSLIVKGTATKHAGFRSDVAWIEVEKKGKQGAVDGRQFSYYTPLKKGRFTQKIQLFAGKGSYQVTVRLPAKEKKDRFYDLAQFEVINVNSERKRDLAYTRIGKKVGITIEKPLSGLVKADEKFKLMGHLPQSSGNRVMVRIEKDGNRWEHLIPLRDGKFNNQIPLFYGRGVHKLTVLTQDKVKSTYYNEAVNILVNNQAKGSQKPIQYFKHYDERGVKLDTPLVSGESGKMKYRIKGQIDPSAPYAKETKHLIVQTKKDGQEATYFVPVINGRFDDTFWLRFGQGDYEVTVNVPEITRVQRDYFRFFGVARFHVTNTEKRDLRNLLPSRGIQSDSGTIRSLAEELTRNKQGNRAKALAIYKYVSQNIRYDVSKFKTDAFEYDDSALKTLKEKEGVCQDYSFLAIALLRSIDIESRFVQGMAEGNRHAWVEVKVNGRWMTMDPTWGAGYINGSDQFVKRYTTKYFDPNLRDFASTHTRKGVMY</sequence>
<feature type="domain" description="Transglutaminase-like" evidence="1">
    <location>
        <begin position="468"/>
        <end position="524"/>
    </location>
</feature>
<gene>
    <name evidence="2" type="ORF">SAMN05444487_11055</name>
</gene>
<name>A0A1H2YYR3_9BACL</name>
<evidence type="ECO:0000259" key="1">
    <source>
        <dbReference type="SMART" id="SM00460"/>
    </source>
</evidence>
<accession>A0A1H2YYR3</accession>
<dbReference type="Pfam" id="PF01841">
    <property type="entry name" value="Transglut_core"/>
    <property type="match status" value="1"/>
</dbReference>
<dbReference type="RefSeq" id="WP_177168008.1">
    <property type="nucleotide sequence ID" value="NZ_FNNQ01000010.1"/>
</dbReference>
<protein>
    <submittedName>
        <fullName evidence="2">Transglutaminase-like superfamily protein</fullName>
    </submittedName>
</protein>
<evidence type="ECO:0000313" key="3">
    <source>
        <dbReference type="Proteomes" id="UP000198534"/>
    </source>
</evidence>
<dbReference type="Proteomes" id="UP000198534">
    <property type="component" value="Unassembled WGS sequence"/>
</dbReference>
<dbReference type="SMART" id="SM00460">
    <property type="entry name" value="TGc"/>
    <property type="match status" value="1"/>
</dbReference>
<proteinExistence type="predicted"/>